<evidence type="ECO:0000313" key="2">
    <source>
        <dbReference type="Proteomes" id="UP000296469"/>
    </source>
</evidence>
<evidence type="ECO:0000313" key="1">
    <source>
        <dbReference type="EMBL" id="QCB93360.1"/>
    </source>
</evidence>
<reference evidence="1 2" key="1">
    <citation type="submission" date="2019-04" db="EMBL/GenBank/DDBJ databases">
        <title>Isolation and identification of Cellulomonas shaoxiangyii sp. Nov. isolated from feces of the Tibetan antelopes (Pantholops hodgsonii) in the Qinghai-Tibet plateau of China.</title>
        <authorList>
            <person name="Tian Z."/>
        </authorList>
    </citation>
    <scope>NUCLEOTIDE SEQUENCE [LARGE SCALE GENOMIC DNA]</scope>
    <source>
        <strain evidence="1 2">Z28</strain>
    </source>
</reference>
<dbReference type="EMBL" id="CP039291">
    <property type="protein sequence ID" value="QCB93360.1"/>
    <property type="molecule type" value="Genomic_DNA"/>
</dbReference>
<gene>
    <name evidence="1" type="ORF">E5225_07130</name>
</gene>
<name>A0A4P7SHC2_9CELL</name>
<organism evidence="1 2">
    <name type="scientific">Cellulomonas shaoxiangyii</name>
    <dbReference type="NCBI Taxonomy" id="2566013"/>
    <lineage>
        <taxon>Bacteria</taxon>
        <taxon>Bacillati</taxon>
        <taxon>Actinomycetota</taxon>
        <taxon>Actinomycetes</taxon>
        <taxon>Micrococcales</taxon>
        <taxon>Cellulomonadaceae</taxon>
        <taxon>Cellulomonas</taxon>
    </lineage>
</organism>
<protein>
    <submittedName>
        <fullName evidence="1">Uncharacterized protein</fullName>
    </submittedName>
</protein>
<dbReference type="KEGG" id="celz:E5225_07130"/>
<dbReference type="AlphaFoldDB" id="A0A4P7SHC2"/>
<accession>A0A4P7SHC2</accession>
<proteinExistence type="predicted"/>
<dbReference type="RefSeq" id="WP_135973083.1">
    <property type="nucleotide sequence ID" value="NZ_CP039291.1"/>
</dbReference>
<sequence>MRATVHDPRDVTDEDDHPAYRVEFWIGSTQAEEWRLVDVDSVEEVLAWVRTRADGRSAVVGVEHRCGEGIAVARLLGRAPA</sequence>
<keyword evidence="2" id="KW-1185">Reference proteome</keyword>
<dbReference type="OrthoDB" id="5121906at2"/>
<dbReference type="Proteomes" id="UP000296469">
    <property type="component" value="Chromosome"/>
</dbReference>